<proteinExistence type="predicted"/>
<feature type="transmembrane region" description="Helical" evidence="1">
    <location>
        <begin position="65"/>
        <end position="84"/>
    </location>
</feature>
<keyword evidence="1" id="KW-0812">Transmembrane</keyword>
<dbReference type="AlphaFoldDB" id="D2VTT0"/>
<feature type="transmembrane region" description="Helical" evidence="1">
    <location>
        <begin position="96"/>
        <end position="116"/>
    </location>
</feature>
<dbReference type="KEGG" id="ngr:NAEGRDRAFT_72413"/>
<keyword evidence="1" id="KW-1133">Transmembrane helix</keyword>
<dbReference type="Proteomes" id="UP000006671">
    <property type="component" value="Unassembled WGS sequence"/>
</dbReference>
<protein>
    <submittedName>
        <fullName evidence="2">Predicted protein</fullName>
    </submittedName>
</protein>
<dbReference type="VEuPathDB" id="AmoebaDB:NAEGRDRAFT_72413"/>
<organism evidence="3">
    <name type="scientific">Naegleria gruberi</name>
    <name type="common">Amoeba</name>
    <dbReference type="NCBI Taxonomy" id="5762"/>
    <lineage>
        <taxon>Eukaryota</taxon>
        <taxon>Discoba</taxon>
        <taxon>Heterolobosea</taxon>
        <taxon>Tetramitia</taxon>
        <taxon>Eutetramitia</taxon>
        <taxon>Vahlkampfiidae</taxon>
        <taxon>Naegleria</taxon>
    </lineage>
</organism>
<dbReference type="InParanoid" id="D2VTT0"/>
<accession>D2VTT0</accession>
<evidence type="ECO:0000313" key="3">
    <source>
        <dbReference type="Proteomes" id="UP000006671"/>
    </source>
</evidence>
<dbReference type="RefSeq" id="XP_002672450.1">
    <property type="nucleotide sequence ID" value="XM_002672404.1"/>
</dbReference>
<feature type="transmembrane region" description="Helical" evidence="1">
    <location>
        <begin position="128"/>
        <end position="148"/>
    </location>
</feature>
<dbReference type="EMBL" id="GG738897">
    <property type="protein sequence ID" value="EFC39706.1"/>
    <property type="molecule type" value="Genomic_DNA"/>
</dbReference>
<reference evidence="2 3" key="1">
    <citation type="journal article" date="2010" name="Cell">
        <title>The genome of Naegleria gruberi illuminates early eukaryotic versatility.</title>
        <authorList>
            <person name="Fritz-Laylin L.K."/>
            <person name="Prochnik S.E."/>
            <person name="Ginger M.L."/>
            <person name="Dacks J.B."/>
            <person name="Carpenter M.L."/>
            <person name="Field M.C."/>
            <person name="Kuo A."/>
            <person name="Paredez A."/>
            <person name="Chapman J."/>
            <person name="Pham J."/>
            <person name="Shu S."/>
            <person name="Neupane R."/>
            <person name="Cipriano M."/>
            <person name="Mancuso J."/>
            <person name="Tu H."/>
            <person name="Salamov A."/>
            <person name="Lindquist E."/>
            <person name="Shapiro H."/>
            <person name="Lucas S."/>
            <person name="Grigoriev I.V."/>
            <person name="Cande W.Z."/>
            <person name="Fulton C."/>
            <person name="Rokhsar D.S."/>
            <person name="Dawson S.C."/>
        </authorList>
    </citation>
    <scope>NUCLEOTIDE SEQUENCE [LARGE SCALE GENOMIC DNA]</scope>
    <source>
        <strain evidence="2 3">NEG-M</strain>
    </source>
</reference>
<keyword evidence="1" id="KW-0472">Membrane</keyword>
<feature type="transmembrane region" description="Helical" evidence="1">
    <location>
        <begin position="37"/>
        <end position="59"/>
    </location>
</feature>
<sequence>MSEIVGHYIMSMMLPLGVFQSLDCFPISISRQVGNYIMGIMLGLIALLSLNRGFLLVNFGIKDEIIVMVGMSISILLALYGWFVSNRSTAIYKSKNLIYCIVAMSIADMILTKHLLDSVNFTPFTNIDLFHIAFSVAIFFLSNVSSGVSF</sequence>
<dbReference type="OMA" id="NIFSTHY"/>
<gene>
    <name evidence="2" type="ORF">NAEGRDRAFT_72413</name>
</gene>
<keyword evidence="3" id="KW-1185">Reference proteome</keyword>
<name>D2VTT0_NAEGR</name>
<evidence type="ECO:0000313" key="2">
    <source>
        <dbReference type="EMBL" id="EFC39706.1"/>
    </source>
</evidence>
<dbReference type="GeneID" id="8858542"/>
<evidence type="ECO:0000256" key="1">
    <source>
        <dbReference type="SAM" id="Phobius"/>
    </source>
</evidence>
<feature type="transmembrane region" description="Helical" evidence="1">
    <location>
        <begin position="6"/>
        <end position="25"/>
    </location>
</feature>